<accession>A0A5C3M2U7</accession>
<dbReference type="AlphaFoldDB" id="A0A5C3M2U7"/>
<evidence type="ECO:0000313" key="1">
    <source>
        <dbReference type="EMBL" id="TFK35371.1"/>
    </source>
</evidence>
<dbReference type="EMBL" id="ML213622">
    <property type="protein sequence ID" value="TFK35371.1"/>
    <property type="molecule type" value="Genomic_DNA"/>
</dbReference>
<protein>
    <recommendedName>
        <fullName evidence="3">F-box domain-containing protein</fullName>
    </recommendedName>
</protein>
<evidence type="ECO:0000313" key="2">
    <source>
        <dbReference type="Proteomes" id="UP000308652"/>
    </source>
</evidence>
<keyword evidence="2" id="KW-1185">Reference proteome</keyword>
<dbReference type="InterPro" id="IPR032675">
    <property type="entry name" value="LRR_dom_sf"/>
</dbReference>
<name>A0A5C3M2U7_9AGAR</name>
<proteinExistence type="predicted"/>
<dbReference type="STRING" id="68775.A0A5C3M2U7"/>
<dbReference type="Gene3D" id="3.80.10.10">
    <property type="entry name" value="Ribonuclease Inhibitor"/>
    <property type="match status" value="1"/>
</dbReference>
<organism evidence="1 2">
    <name type="scientific">Crucibulum laeve</name>
    <dbReference type="NCBI Taxonomy" id="68775"/>
    <lineage>
        <taxon>Eukaryota</taxon>
        <taxon>Fungi</taxon>
        <taxon>Dikarya</taxon>
        <taxon>Basidiomycota</taxon>
        <taxon>Agaricomycotina</taxon>
        <taxon>Agaricomycetes</taxon>
        <taxon>Agaricomycetidae</taxon>
        <taxon>Agaricales</taxon>
        <taxon>Agaricineae</taxon>
        <taxon>Nidulariaceae</taxon>
        <taxon>Crucibulum</taxon>
    </lineage>
</organism>
<sequence>MPELWSNIVFEHNDISVDFFRLDRAETIAKTYIEQSSPHLITVKASLANLFHTPILDVMTSSSDRWKIAEFYGYEKDSIQKLLGVKSRVPHLQELTLRRIACTEECDAFENAPSLKRLILRDLLYDSVDSSGFQWNISMLKLPWSQIMYLTLETAMPFTSFESILRWTSSLVSLDVQDLILDVETTREKLSTDIVDSITLPAATTLFIHGRYAAPILQPLNLPNLESLYIHFGRNVHPSIPDQSLGYIADLIKRSSCIVRTLTISGTPDPMQVMGIIRAIPSLDKVRLNFEPESIQGSIFEMLHSIDNVHLTW</sequence>
<dbReference type="SUPFAM" id="SSF52047">
    <property type="entry name" value="RNI-like"/>
    <property type="match status" value="1"/>
</dbReference>
<reference evidence="1 2" key="1">
    <citation type="journal article" date="2019" name="Nat. Ecol. Evol.">
        <title>Megaphylogeny resolves global patterns of mushroom evolution.</title>
        <authorList>
            <person name="Varga T."/>
            <person name="Krizsan K."/>
            <person name="Foldi C."/>
            <person name="Dima B."/>
            <person name="Sanchez-Garcia M."/>
            <person name="Sanchez-Ramirez S."/>
            <person name="Szollosi G.J."/>
            <person name="Szarkandi J.G."/>
            <person name="Papp V."/>
            <person name="Albert L."/>
            <person name="Andreopoulos W."/>
            <person name="Angelini C."/>
            <person name="Antonin V."/>
            <person name="Barry K.W."/>
            <person name="Bougher N.L."/>
            <person name="Buchanan P."/>
            <person name="Buyck B."/>
            <person name="Bense V."/>
            <person name="Catcheside P."/>
            <person name="Chovatia M."/>
            <person name="Cooper J."/>
            <person name="Damon W."/>
            <person name="Desjardin D."/>
            <person name="Finy P."/>
            <person name="Geml J."/>
            <person name="Haridas S."/>
            <person name="Hughes K."/>
            <person name="Justo A."/>
            <person name="Karasinski D."/>
            <person name="Kautmanova I."/>
            <person name="Kiss B."/>
            <person name="Kocsube S."/>
            <person name="Kotiranta H."/>
            <person name="LaButti K.M."/>
            <person name="Lechner B.E."/>
            <person name="Liimatainen K."/>
            <person name="Lipzen A."/>
            <person name="Lukacs Z."/>
            <person name="Mihaltcheva S."/>
            <person name="Morgado L.N."/>
            <person name="Niskanen T."/>
            <person name="Noordeloos M.E."/>
            <person name="Ohm R.A."/>
            <person name="Ortiz-Santana B."/>
            <person name="Ovrebo C."/>
            <person name="Racz N."/>
            <person name="Riley R."/>
            <person name="Savchenko A."/>
            <person name="Shiryaev A."/>
            <person name="Soop K."/>
            <person name="Spirin V."/>
            <person name="Szebenyi C."/>
            <person name="Tomsovsky M."/>
            <person name="Tulloss R.E."/>
            <person name="Uehling J."/>
            <person name="Grigoriev I.V."/>
            <person name="Vagvolgyi C."/>
            <person name="Papp T."/>
            <person name="Martin F.M."/>
            <person name="Miettinen O."/>
            <person name="Hibbett D.S."/>
            <person name="Nagy L.G."/>
        </authorList>
    </citation>
    <scope>NUCLEOTIDE SEQUENCE [LARGE SCALE GENOMIC DNA]</scope>
    <source>
        <strain evidence="1 2">CBS 166.37</strain>
    </source>
</reference>
<evidence type="ECO:0008006" key="3">
    <source>
        <dbReference type="Google" id="ProtNLM"/>
    </source>
</evidence>
<dbReference type="Proteomes" id="UP000308652">
    <property type="component" value="Unassembled WGS sequence"/>
</dbReference>
<gene>
    <name evidence="1" type="ORF">BDQ12DRAFT_321459</name>
</gene>
<dbReference type="OrthoDB" id="2875846at2759"/>